<evidence type="ECO:0000313" key="1">
    <source>
        <dbReference type="EMBL" id="RGV54806.1"/>
    </source>
</evidence>
<protein>
    <submittedName>
        <fullName evidence="1">Helicase</fullName>
    </submittedName>
</protein>
<sequence length="125" mass="14497">MNKVEKISRLCMKEISRALIEMISEDSPYASKDMLCGARGAVFREIFIFHYPDFIGKVQELVPGVTKDEELLCMLVSLGQSVEEIENLFCLPAEQVYMFRKSVCWKMRLEEVKLLGDKLREILEE</sequence>
<keyword evidence="1" id="KW-0547">Nucleotide-binding</keyword>
<keyword evidence="1" id="KW-0347">Helicase</keyword>
<dbReference type="Proteomes" id="UP000283850">
    <property type="component" value="Unassembled WGS sequence"/>
</dbReference>
<reference evidence="1 2" key="1">
    <citation type="submission" date="2018-08" db="EMBL/GenBank/DDBJ databases">
        <title>A genome reference for cultivated species of the human gut microbiota.</title>
        <authorList>
            <person name="Zou Y."/>
            <person name="Xue W."/>
            <person name="Luo G."/>
        </authorList>
    </citation>
    <scope>NUCLEOTIDE SEQUENCE [LARGE SCALE GENOMIC DNA]</scope>
    <source>
        <strain evidence="1 2">AF14-32</strain>
    </source>
</reference>
<organism evidence="1 2">
    <name type="scientific">Bacteroides intestinalis</name>
    <dbReference type="NCBI Taxonomy" id="329854"/>
    <lineage>
        <taxon>Bacteria</taxon>
        <taxon>Pseudomonadati</taxon>
        <taxon>Bacteroidota</taxon>
        <taxon>Bacteroidia</taxon>
        <taxon>Bacteroidales</taxon>
        <taxon>Bacteroidaceae</taxon>
        <taxon>Bacteroides</taxon>
    </lineage>
</organism>
<accession>A0A412YBT0</accession>
<dbReference type="EMBL" id="QRZF01000005">
    <property type="protein sequence ID" value="RGV54806.1"/>
    <property type="molecule type" value="Genomic_DNA"/>
</dbReference>
<dbReference type="AlphaFoldDB" id="A0A412YBT0"/>
<keyword evidence="1" id="KW-0067">ATP-binding</keyword>
<name>A0A412YBT0_9BACE</name>
<dbReference type="GO" id="GO:0004386">
    <property type="term" value="F:helicase activity"/>
    <property type="evidence" value="ECO:0007669"/>
    <property type="project" value="UniProtKB-KW"/>
</dbReference>
<keyword evidence="1" id="KW-0378">Hydrolase</keyword>
<comment type="caution">
    <text evidence="1">The sequence shown here is derived from an EMBL/GenBank/DDBJ whole genome shotgun (WGS) entry which is preliminary data.</text>
</comment>
<proteinExistence type="predicted"/>
<evidence type="ECO:0000313" key="2">
    <source>
        <dbReference type="Proteomes" id="UP000283850"/>
    </source>
</evidence>
<gene>
    <name evidence="1" type="ORF">DWW10_09905</name>
</gene>